<dbReference type="Gene3D" id="2.30.110.10">
    <property type="entry name" value="Electron Transport, Fmn-binding Protein, Chain A"/>
    <property type="match status" value="1"/>
</dbReference>
<dbReference type="AlphaFoldDB" id="C8PFC4"/>
<comment type="caution">
    <text evidence="1">The sequence shown here is derived from an EMBL/GenBank/DDBJ whole genome shotgun (WGS) entry which is preliminary data.</text>
</comment>
<dbReference type="OrthoDB" id="663512at2"/>
<protein>
    <recommendedName>
        <fullName evidence="3">Pyridoxamine 5'-phosphate oxidase putative domain-containing protein</fullName>
    </recommendedName>
</protein>
<dbReference type="EMBL" id="ACYG01000011">
    <property type="protein sequence ID" value="EEV18470.1"/>
    <property type="molecule type" value="Genomic_DNA"/>
</dbReference>
<dbReference type="eggNOG" id="COG3787">
    <property type="taxonomic scope" value="Bacteria"/>
</dbReference>
<dbReference type="RefSeq" id="WP_005869910.1">
    <property type="nucleotide sequence ID" value="NZ_ACYG01000011.1"/>
</dbReference>
<organism evidence="1 2">
    <name type="scientific">Campylobacter gracilis RM3268</name>
    <dbReference type="NCBI Taxonomy" id="553220"/>
    <lineage>
        <taxon>Bacteria</taxon>
        <taxon>Pseudomonadati</taxon>
        <taxon>Campylobacterota</taxon>
        <taxon>Epsilonproteobacteria</taxon>
        <taxon>Campylobacterales</taxon>
        <taxon>Campylobacteraceae</taxon>
        <taxon>Campylobacter</taxon>
    </lineage>
</organism>
<proteinExistence type="predicted"/>
<dbReference type="SUPFAM" id="SSF50475">
    <property type="entry name" value="FMN-binding split barrel"/>
    <property type="match status" value="1"/>
</dbReference>
<accession>C8PFC4</accession>
<sequence>MCAAQDKFDEFLGRMKLLSLGVLRNNLPYCCSAFYAYDPQNKELIIASANDSEHIKAVFANRGVAATVALDTKFVGRIKGVQICGHIRSADERETSLYLKRFPFARAMETDFFTIRIDWMKMTDNTLTFGKKLIWER</sequence>
<dbReference type="STRING" id="824.CGRAC_1961"/>
<dbReference type="InterPro" id="IPR012349">
    <property type="entry name" value="Split_barrel_FMN-bd"/>
</dbReference>
<reference evidence="1 2" key="1">
    <citation type="submission" date="2009-07" db="EMBL/GenBank/DDBJ databases">
        <authorList>
            <person name="Madupu R."/>
            <person name="Sebastian Y."/>
            <person name="Durkin A.S."/>
            <person name="Torralba M."/>
            <person name="Methe B."/>
            <person name="Sutton G.G."/>
            <person name="Strausberg R.L."/>
            <person name="Nelson K.E."/>
        </authorList>
    </citation>
    <scope>NUCLEOTIDE SEQUENCE [LARGE SCALE GENOMIC DNA]</scope>
    <source>
        <strain evidence="1 2">RM3268</strain>
    </source>
</reference>
<name>C8PFC4_9BACT</name>
<evidence type="ECO:0008006" key="3">
    <source>
        <dbReference type="Google" id="ProtNLM"/>
    </source>
</evidence>
<keyword evidence="2" id="KW-1185">Reference proteome</keyword>
<dbReference type="Proteomes" id="UP000005709">
    <property type="component" value="Unassembled WGS sequence"/>
</dbReference>
<gene>
    <name evidence="1" type="ORF">CAMGR0001_2477</name>
</gene>
<evidence type="ECO:0000313" key="1">
    <source>
        <dbReference type="EMBL" id="EEV18470.1"/>
    </source>
</evidence>
<evidence type="ECO:0000313" key="2">
    <source>
        <dbReference type="Proteomes" id="UP000005709"/>
    </source>
</evidence>